<dbReference type="InterPro" id="IPR008978">
    <property type="entry name" value="HSP20-like_chaperone"/>
</dbReference>
<dbReference type="Pfam" id="PF04969">
    <property type="entry name" value="CS"/>
    <property type="match status" value="1"/>
</dbReference>
<dbReference type="Gene3D" id="2.60.40.790">
    <property type="match status" value="1"/>
</dbReference>
<dbReference type="InterPro" id="IPR039790">
    <property type="entry name" value="CHRD1"/>
</dbReference>
<reference evidence="2 3" key="1">
    <citation type="journal article" date="2015" name="Fungal Genet. Biol.">
        <title>Evolution of novel wood decay mechanisms in Agaricales revealed by the genome sequences of Fistulina hepatica and Cylindrobasidium torrendii.</title>
        <authorList>
            <person name="Floudas D."/>
            <person name="Held B.W."/>
            <person name="Riley R."/>
            <person name="Nagy L.G."/>
            <person name="Koehler G."/>
            <person name="Ransdell A.S."/>
            <person name="Younus H."/>
            <person name="Chow J."/>
            <person name="Chiniquy J."/>
            <person name="Lipzen A."/>
            <person name="Tritt A."/>
            <person name="Sun H."/>
            <person name="Haridas S."/>
            <person name="LaButti K."/>
            <person name="Ohm R.A."/>
            <person name="Kues U."/>
            <person name="Blanchette R.A."/>
            <person name="Grigoriev I.V."/>
            <person name="Minto R.E."/>
            <person name="Hibbett D.S."/>
        </authorList>
    </citation>
    <scope>NUCLEOTIDE SEQUENCE [LARGE SCALE GENOMIC DNA]</scope>
    <source>
        <strain evidence="2 3">FP15055 ss-10</strain>
    </source>
</reference>
<accession>A0A0D7ATT2</accession>
<dbReference type="OrthoDB" id="1898560at2759"/>
<gene>
    <name evidence="2" type="ORF">CYLTODRAFT_211558</name>
</gene>
<protein>
    <recommendedName>
        <fullName evidence="1">CS domain-containing protein</fullName>
    </recommendedName>
</protein>
<evidence type="ECO:0000259" key="1">
    <source>
        <dbReference type="PROSITE" id="PS51203"/>
    </source>
</evidence>
<dbReference type="PANTHER" id="PTHR46983:SF3">
    <property type="entry name" value="CHPADIPLOID STATE MAINTENANCE PROTEIN CHPA"/>
    <property type="match status" value="1"/>
</dbReference>
<dbReference type="SUPFAM" id="SSF49764">
    <property type="entry name" value="HSP20-like chaperones"/>
    <property type="match status" value="1"/>
</dbReference>
<dbReference type="EMBL" id="KN880900">
    <property type="protein sequence ID" value="KIY61642.1"/>
    <property type="molecule type" value="Genomic_DNA"/>
</dbReference>
<proteinExistence type="predicted"/>
<dbReference type="AlphaFoldDB" id="A0A0D7ATT2"/>
<dbReference type="Proteomes" id="UP000054007">
    <property type="component" value="Unassembled WGS sequence"/>
</dbReference>
<dbReference type="PANTHER" id="PTHR46983">
    <property type="entry name" value="CYSTEINE AND HISTIDINE-RICH DOMAIN-CONTAINING PROTEIN 1"/>
    <property type="match status" value="1"/>
</dbReference>
<keyword evidence="3" id="KW-1185">Reference proteome</keyword>
<sequence length="195" mass="21517">MRKTDSAMVLARLALTAEANEANLPLSSSSSILQRRQQDALAALYLQVSCISILDARLGGICSRQKLRIRLHLRNAVSKVFVSVYAKRTDKQKSTVTFEEDKVHLDLFFLDTKRFTRTLQLFGPVDPVASTFVVMGTKVDLNLKKKDNRSWAVLESKDAKAIGGFSLTFGVTGRTGTVGGKEKDLVLNAQNLKIS</sequence>
<evidence type="ECO:0000313" key="2">
    <source>
        <dbReference type="EMBL" id="KIY61642.1"/>
    </source>
</evidence>
<feature type="domain" description="CS" evidence="1">
    <location>
        <begin position="64"/>
        <end position="155"/>
    </location>
</feature>
<dbReference type="InterPro" id="IPR007052">
    <property type="entry name" value="CS_dom"/>
</dbReference>
<evidence type="ECO:0000313" key="3">
    <source>
        <dbReference type="Proteomes" id="UP000054007"/>
    </source>
</evidence>
<name>A0A0D7ATT2_9AGAR</name>
<dbReference type="STRING" id="1314674.A0A0D7ATT2"/>
<dbReference type="PROSITE" id="PS51203">
    <property type="entry name" value="CS"/>
    <property type="match status" value="1"/>
</dbReference>
<dbReference type="CDD" id="cd06466">
    <property type="entry name" value="p23_CS_SGT1_like"/>
    <property type="match status" value="1"/>
</dbReference>
<organism evidence="2 3">
    <name type="scientific">Cylindrobasidium torrendii FP15055 ss-10</name>
    <dbReference type="NCBI Taxonomy" id="1314674"/>
    <lineage>
        <taxon>Eukaryota</taxon>
        <taxon>Fungi</taxon>
        <taxon>Dikarya</taxon>
        <taxon>Basidiomycota</taxon>
        <taxon>Agaricomycotina</taxon>
        <taxon>Agaricomycetes</taxon>
        <taxon>Agaricomycetidae</taxon>
        <taxon>Agaricales</taxon>
        <taxon>Marasmiineae</taxon>
        <taxon>Physalacriaceae</taxon>
        <taxon>Cylindrobasidium</taxon>
    </lineage>
</organism>